<dbReference type="PROSITE" id="PS51257">
    <property type="entry name" value="PROKAR_LIPOPROTEIN"/>
    <property type="match status" value="1"/>
</dbReference>
<evidence type="ECO:0008006" key="4">
    <source>
        <dbReference type="Google" id="ProtNLM"/>
    </source>
</evidence>
<evidence type="ECO:0000313" key="3">
    <source>
        <dbReference type="Proteomes" id="UP001431235"/>
    </source>
</evidence>
<feature type="chain" id="PRO_5046900058" description="Lipoprotein" evidence="1">
    <location>
        <begin position="23"/>
        <end position="220"/>
    </location>
</feature>
<dbReference type="Proteomes" id="UP001431235">
    <property type="component" value="Unassembled WGS sequence"/>
</dbReference>
<evidence type="ECO:0000313" key="2">
    <source>
        <dbReference type="EMBL" id="MCL7715090.1"/>
    </source>
</evidence>
<dbReference type="RefSeq" id="WP_250064368.1">
    <property type="nucleotide sequence ID" value="NZ_JAIKTS010000003.1"/>
</dbReference>
<proteinExistence type="predicted"/>
<feature type="signal peptide" evidence="1">
    <location>
        <begin position="1"/>
        <end position="22"/>
    </location>
</feature>
<reference evidence="2 3" key="1">
    <citation type="submission" date="2021-08" db="EMBL/GenBank/DDBJ databases">
        <title>Novel members of of the genus Stenotrophomonas from differernt environment.</title>
        <authorList>
            <person name="Deng Y."/>
        </authorList>
    </citation>
    <scope>NUCLEOTIDE SEQUENCE [LARGE SCALE GENOMIC DNA]</scope>
    <source>
        <strain evidence="2 3">CPCC 101365</strain>
    </source>
</reference>
<accession>A0ABT0SIC5</accession>
<organism evidence="2 3">
    <name type="scientific">Stenotrophomonas mori</name>
    <dbReference type="NCBI Taxonomy" id="2871096"/>
    <lineage>
        <taxon>Bacteria</taxon>
        <taxon>Pseudomonadati</taxon>
        <taxon>Pseudomonadota</taxon>
        <taxon>Gammaproteobacteria</taxon>
        <taxon>Lysobacterales</taxon>
        <taxon>Lysobacteraceae</taxon>
        <taxon>Stenotrophomonas</taxon>
    </lineage>
</organism>
<gene>
    <name evidence="2" type="ORF">K5L01_10570</name>
</gene>
<dbReference type="EMBL" id="JAIKTS010000003">
    <property type="protein sequence ID" value="MCL7715090.1"/>
    <property type="molecule type" value="Genomic_DNA"/>
</dbReference>
<keyword evidence="1" id="KW-0732">Signal</keyword>
<name>A0ABT0SIC5_9GAMM</name>
<protein>
    <recommendedName>
        <fullName evidence="4">Lipoprotein</fullName>
    </recommendedName>
</protein>
<comment type="caution">
    <text evidence="2">The sequence shown here is derived from an EMBL/GenBank/DDBJ whole genome shotgun (WGS) entry which is preliminary data.</text>
</comment>
<sequence length="220" mass="23913">MKIPAIRCIVSVALLLSLAACATNRSTLLLNVPSGGPYPPAEKVAAITSITDSRTFETAPRDPSIPSLKQGGQYSLDAEGKLQAIARKRNGYGKALGDILLQSPQTILSITRELVTNGLREKGYRVLAADEAVPEEALKVAVDIRQFWAWMTPGFWAIDMEAKLETRIEFNGTGAHSADVSAYGKKTAPTGKEGNWQQAYEHLFQDYLLKQKAALDQAPL</sequence>
<evidence type="ECO:0000256" key="1">
    <source>
        <dbReference type="SAM" id="SignalP"/>
    </source>
</evidence>
<keyword evidence="3" id="KW-1185">Reference proteome</keyword>